<dbReference type="EMBL" id="GBXR01000038">
    <property type="protein sequence ID" value="JAG85188.1"/>
    <property type="molecule type" value="mRNA"/>
</dbReference>
<feature type="chain" id="PRO_5002203205" evidence="3">
    <location>
        <begin position="27"/>
        <end position="68"/>
    </location>
</feature>
<sequence length="68" mass="7467">MKLSYGFLLIVLVLSAMIATFSEVEAKVPCGGCNRRCCASGCRSGKCINGKCQCYGRSDLNEEFENYQ</sequence>
<evidence type="ECO:0000256" key="3">
    <source>
        <dbReference type="SAM" id="SignalP"/>
    </source>
</evidence>
<proteinExistence type="evidence at transcript level"/>
<reference evidence="4" key="2">
    <citation type="submission" date="2015-01" db="EMBL/GenBank/DDBJ databases">
        <authorList>
            <person name="Oliveira U.C."/>
            <person name="Junqueira-Azevedo I.L.M."/>
        </authorList>
    </citation>
    <scope>NUCLEOTIDE SEQUENCE</scope>
</reference>
<name>A0A0C9S396_TITBA</name>
<evidence type="ECO:0000313" key="4">
    <source>
        <dbReference type="EMBL" id="JAG85188.1"/>
    </source>
</evidence>
<reference evidence="4" key="1">
    <citation type="journal article" date="2015" name="Toxicon">
        <title>The transcriptome recipe for the venom cocktail of Tityus bahiensis scorpion.</title>
        <authorList>
            <person name="de Oliveira U.C."/>
            <person name="Candido D.M."/>
            <person name="Coronado Dorce V.A."/>
            <person name="Junqueira-de-Azevedo Ide L."/>
        </authorList>
    </citation>
    <scope>NUCLEOTIDE SEQUENCE</scope>
</reference>
<dbReference type="SUPFAM" id="SSF57095">
    <property type="entry name" value="Scorpion toxin-like"/>
    <property type="match status" value="1"/>
</dbReference>
<evidence type="ECO:0000256" key="2">
    <source>
        <dbReference type="ARBA" id="ARBA00022525"/>
    </source>
</evidence>
<feature type="signal peptide" evidence="3">
    <location>
        <begin position="1"/>
        <end position="26"/>
    </location>
</feature>
<accession>A0A0C9S396</accession>
<organism evidence="4">
    <name type="scientific">Tityus bahiensis</name>
    <name type="common">Brazilian scorpion</name>
    <dbReference type="NCBI Taxonomy" id="50343"/>
    <lineage>
        <taxon>Eukaryota</taxon>
        <taxon>Metazoa</taxon>
        <taxon>Ecdysozoa</taxon>
        <taxon>Arthropoda</taxon>
        <taxon>Chelicerata</taxon>
        <taxon>Arachnida</taxon>
        <taxon>Scorpiones</taxon>
        <taxon>Buthida</taxon>
        <taxon>Buthoidea</taxon>
        <taxon>Buthidae</taxon>
        <taxon>Tityus</taxon>
    </lineage>
</organism>
<dbReference type="InterPro" id="IPR036574">
    <property type="entry name" value="Scorpion_toxin-like_sf"/>
</dbReference>
<protein>
    <submittedName>
        <fullName evidence="4">TSA: Tityus bahiensis Tbah02745 mRNA sequence</fullName>
    </submittedName>
</protein>
<dbReference type="GO" id="GO:0005576">
    <property type="term" value="C:extracellular region"/>
    <property type="evidence" value="ECO:0007669"/>
    <property type="project" value="UniProtKB-SubCell"/>
</dbReference>
<comment type="subcellular location">
    <subcellularLocation>
        <location evidence="1">Secreted</location>
    </subcellularLocation>
</comment>
<keyword evidence="3" id="KW-0732">Signal</keyword>
<evidence type="ECO:0000256" key="1">
    <source>
        <dbReference type="ARBA" id="ARBA00004613"/>
    </source>
</evidence>
<keyword evidence="2" id="KW-0964">Secreted</keyword>
<dbReference type="AlphaFoldDB" id="A0A0C9S396"/>
<dbReference type="PROSITE" id="PS01138">
    <property type="entry name" value="SCORP_SHORT_TOXIN"/>
    <property type="match status" value="1"/>
</dbReference>